<evidence type="ECO:0000313" key="4">
    <source>
        <dbReference type="EMBL" id="MEN2989648.1"/>
    </source>
</evidence>
<name>A0ABU9YLH7_9PROT</name>
<dbReference type="Pfam" id="PF08003">
    <property type="entry name" value="Methyltransf_9"/>
    <property type="match status" value="1"/>
</dbReference>
<dbReference type="PANTHER" id="PTHR43464">
    <property type="entry name" value="METHYLTRANSFERASE"/>
    <property type="match status" value="1"/>
</dbReference>
<evidence type="ECO:0000256" key="1">
    <source>
        <dbReference type="ARBA" id="ARBA00022603"/>
    </source>
</evidence>
<keyword evidence="3" id="KW-0949">S-adenosyl-L-methionine</keyword>
<reference evidence="4 5" key="1">
    <citation type="submission" date="2024-03" db="EMBL/GenBank/DDBJ databases">
        <title>High-quality draft genome sequencing of Tistrella sp. BH-R2-4.</title>
        <authorList>
            <person name="Dong C."/>
        </authorList>
    </citation>
    <scope>NUCLEOTIDE SEQUENCE [LARGE SCALE GENOMIC DNA]</scope>
    <source>
        <strain evidence="4 5">BH-R2-4</strain>
    </source>
</reference>
<sequence length="244" mass="27481">MPDHARTDALRQRIAALGDWFHNMDLGGVQTAPNHFLGDYPAFQWERLRPALPADLTGMRVLDIGCNAGFFSIQMKQLGADQVVAVDHDPRYLAQAKLAAEVHDLDISFRQLSVYDIGQLGARFDIVLFMGVLYHLRHPLLALDLIHEHVADDLLVMQSMERGGPASGTVGASPAEVAENYDFYNRDVFDQPDFPRLHFIEHRYCGDPTNWWLPNRACAEAMLRSAGFDILARPAAEITLCRRR</sequence>
<comment type="caution">
    <text evidence="4">The sequence shown here is derived from an EMBL/GenBank/DDBJ whole genome shotgun (WGS) entry which is preliminary data.</text>
</comment>
<dbReference type="NCBIfam" id="TIGR04290">
    <property type="entry name" value="meth_Rta_06860"/>
    <property type="match status" value="1"/>
</dbReference>
<dbReference type="InterPro" id="IPR027555">
    <property type="entry name" value="Mo5U34_MeTrfas-like"/>
</dbReference>
<dbReference type="Proteomes" id="UP001413721">
    <property type="component" value="Unassembled WGS sequence"/>
</dbReference>
<evidence type="ECO:0000313" key="5">
    <source>
        <dbReference type="Proteomes" id="UP001413721"/>
    </source>
</evidence>
<dbReference type="PANTHER" id="PTHR43464:SF19">
    <property type="entry name" value="UBIQUINONE BIOSYNTHESIS O-METHYLTRANSFERASE, MITOCHONDRIAL"/>
    <property type="match status" value="1"/>
</dbReference>
<dbReference type="InterPro" id="IPR029063">
    <property type="entry name" value="SAM-dependent_MTases_sf"/>
</dbReference>
<keyword evidence="1 4" id="KW-0489">Methyltransferase</keyword>
<evidence type="ECO:0000256" key="3">
    <source>
        <dbReference type="ARBA" id="ARBA00022691"/>
    </source>
</evidence>
<proteinExistence type="predicted"/>
<dbReference type="SUPFAM" id="SSF53335">
    <property type="entry name" value="S-adenosyl-L-methionine-dependent methyltransferases"/>
    <property type="match status" value="1"/>
</dbReference>
<protein>
    <submittedName>
        <fullName evidence="4">TIGR04290 family methyltransferase</fullName>
    </submittedName>
</protein>
<keyword evidence="5" id="KW-1185">Reference proteome</keyword>
<keyword evidence="2" id="KW-0808">Transferase</keyword>
<dbReference type="EMBL" id="JBBKTW010000005">
    <property type="protein sequence ID" value="MEN2989648.1"/>
    <property type="molecule type" value="Genomic_DNA"/>
</dbReference>
<dbReference type="Gene3D" id="3.40.50.150">
    <property type="entry name" value="Vaccinia Virus protein VP39"/>
    <property type="match status" value="1"/>
</dbReference>
<dbReference type="InterPro" id="IPR027554">
    <property type="entry name" value="Meth_Rta_06860"/>
</dbReference>
<dbReference type="GO" id="GO:0032259">
    <property type="term" value="P:methylation"/>
    <property type="evidence" value="ECO:0007669"/>
    <property type="project" value="UniProtKB-KW"/>
</dbReference>
<accession>A0ABU9YLH7</accession>
<dbReference type="GO" id="GO:0008168">
    <property type="term" value="F:methyltransferase activity"/>
    <property type="evidence" value="ECO:0007669"/>
    <property type="project" value="UniProtKB-KW"/>
</dbReference>
<dbReference type="CDD" id="cd02440">
    <property type="entry name" value="AdoMet_MTases"/>
    <property type="match status" value="1"/>
</dbReference>
<dbReference type="RefSeq" id="WP_345933205.1">
    <property type="nucleotide sequence ID" value="NZ_JBBKTV010000004.1"/>
</dbReference>
<evidence type="ECO:0000256" key="2">
    <source>
        <dbReference type="ARBA" id="ARBA00022679"/>
    </source>
</evidence>
<organism evidence="4 5">
    <name type="scientific">Tistrella arctica</name>
    <dbReference type="NCBI Taxonomy" id="3133430"/>
    <lineage>
        <taxon>Bacteria</taxon>
        <taxon>Pseudomonadati</taxon>
        <taxon>Pseudomonadota</taxon>
        <taxon>Alphaproteobacteria</taxon>
        <taxon>Geminicoccales</taxon>
        <taxon>Geminicoccaceae</taxon>
        <taxon>Tistrella</taxon>
    </lineage>
</organism>
<gene>
    <name evidence="4" type="ORF">WG926_15130</name>
</gene>